<sequence length="189" mass="21672">MLNFDSVTSGLDCFDLNWIKWAIHSSFATPARMVDEEDVDINEEYLNENDPRNSIFLRREMAVEGTTSPHVVRILIDDYPFAVYGLEMWSAIKIMGDRKDESWWPKMHTHEELIEPCTIISSAFHTVVAMPLCNVIAINGKFSGPTINSTINNNVVVNVRKKLDEDLLFTWTDASKLHTERLVNELVNQ</sequence>
<evidence type="ECO:0000259" key="4">
    <source>
        <dbReference type="Pfam" id="PF00305"/>
    </source>
</evidence>
<keyword evidence="3" id="KW-0560">Oxidoreductase</keyword>
<dbReference type="EMBL" id="BKCJ010180761">
    <property type="protein sequence ID" value="GEY46419.1"/>
    <property type="molecule type" value="Genomic_DNA"/>
</dbReference>
<dbReference type="SUPFAM" id="SSF48484">
    <property type="entry name" value="Lipoxigenase"/>
    <property type="match status" value="1"/>
</dbReference>
<evidence type="ECO:0000256" key="3">
    <source>
        <dbReference type="ARBA" id="ARBA00023002"/>
    </source>
</evidence>
<dbReference type="GO" id="GO:0016702">
    <property type="term" value="F:oxidoreductase activity, acting on single donors with incorporation of molecular oxygen, incorporation of two atoms of oxygen"/>
    <property type="evidence" value="ECO:0007669"/>
    <property type="project" value="InterPro"/>
</dbReference>
<accession>A0A699HMX7</accession>
<dbReference type="PANTHER" id="PTHR11771">
    <property type="entry name" value="LIPOXYGENASE"/>
    <property type="match status" value="1"/>
</dbReference>
<dbReference type="GO" id="GO:0005507">
    <property type="term" value="F:copper ion binding"/>
    <property type="evidence" value="ECO:0007669"/>
    <property type="project" value="InterPro"/>
</dbReference>
<dbReference type="InterPro" id="IPR000907">
    <property type="entry name" value="LipOase"/>
</dbReference>
<dbReference type="AlphaFoldDB" id="A0A699HMX7"/>
<dbReference type="InterPro" id="IPR036226">
    <property type="entry name" value="LipOase_C_sf"/>
</dbReference>
<gene>
    <name evidence="6" type="ORF">Tci_418393</name>
</gene>
<dbReference type="Gene3D" id="1.20.245.10">
    <property type="entry name" value="Lipoxygenase-1, Domain 5"/>
    <property type="match status" value="1"/>
</dbReference>
<keyword evidence="2" id="KW-0223">Dioxygenase</keyword>
<comment type="caution">
    <text evidence="6">The sequence shown here is derived from an EMBL/GenBank/DDBJ whole genome shotgun (WGS) entry which is preliminary data.</text>
</comment>
<feature type="domain" description="Plastocyanin-like" evidence="5">
    <location>
        <begin position="134"/>
        <end position="172"/>
    </location>
</feature>
<evidence type="ECO:0000259" key="5">
    <source>
        <dbReference type="Pfam" id="PF07732"/>
    </source>
</evidence>
<reference evidence="6" key="1">
    <citation type="journal article" date="2019" name="Sci. Rep.">
        <title>Draft genome of Tanacetum cinerariifolium, the natural source of mosquito coil.</title>
        <authorList>
            <person name="Yamashiro T."/>
            <person name="Shiraishi A."/>
            <person name="Satake H."/>
            <person name="Nakayama K."/>
        </authorList>
    </citation>
    <scope>NUCLEOTIDE SEQUENCE</scope>
</reference>
<dbReference type="InterPro" id="IPR011707">
    <property type="entry name" value="Cu-oxidase-like_N"/>
</dbReference>
<dbReference type="Pfam" id="PF07732">
    <property type="entry name" value="Cu-oxidase_3"/>
    <property type="match status" value="1"/>
</dbReference>
<proteinExistence type="predicted"/>
<dbReference type="Pfam" id="PF00305">
    <property type="entry name" value="Lipoxygenase"/>
    <property type="match status" value="1"/>
</dbReference>
<dbReference type="InterPro" id="IPR013819">
    <property type="entry name" value="LipOase_C"/>
</dbReference>
<evidence type="ECO:0000313" key="6">
    <source>
        <dbReference type="EMBL" id="GEY46419.1"/>
    </source>
</evidence>
<evidence type="ECO:0000256" key="2">
    <source>
        <dbReference type="ARBA" id="ARBA00022964"/>
    </source>
</evidence>
<dbReference type="GO" id="GO:0034440">
    <property type="term" value="P:lipid oxidation"/>
    <property type="evidence" value="ECO:0007669"/>
    <property type="project" value="InterPro"/>
</dbReference>
<keyword evidence="1" id="KW-0479">Metal-binding</keyword>
<evidence type="ECO:0000256" key="1">
    <source>
        <dbReference type="ARBA" id="ARBA00022723"/>
    </source>
</evidence>
<organism evidence="6">
    <name type="scientific">Tanacetum cinerariifolium</name>
    <name type="common">Dalmatian daisy</name>
    <name type="synonym">Chrysanthemum cinerariifolium</name>
    <dbReference type="NCBI Taxonomy" id="118510"/>
    <lineage>
        <taxon>Eukaryota</taxon>
        <taxon>Viridiplantae</taxon>
        <taxon>Streptophyta</taxon>
        <taxon>Embryophyta</taxon>
        <taxon>Tracheophyta</taxon>
        <taxon>Spermatophyta</taxon>
        <taxon>Magnoliopsida</taxon>
        <taxon>eudicotyledons</taxon>
        <taxon>Gunneridae</taxon>
        <taxon>Pentapetalae</taxon>
        <taxon>asterids</taxon>
        <taxon>campanulids</taxon>
        <taxon>Asterales</taxon>
        <taxon>Asteraceae</taxon>
        <taxon>Asteroideae</taxon>
        <taxon>Anthemideae</taxon>
        <taxon>Anthemidinae</taxon>
        <taxon>Tanacetum</taxon>
    </lineage>
</organism>
<feature type="domain" description="Lipoxygenase" evidence="4">
    <location>
        <begin position="56"/>
        <end position="93"/>
    </location>
</feature>
<protein>
    <submittedName>
        <fullName evidence="6">Uncharacterized protein</fullName>
    </submittedName>
</protein>
<name>A0A699HMX7_TANCI</name>